<dbReference type="SUPFAM" id="SSF48452">
    <property type="entry name" value="TPR-like"/>
    <property type="match status" value="1"/>
</dbReference>
<organism evidence="2 3">
    <name type="scientific">Triparma verrucosa</name>
    <dbReference type="NCBI Taxonomy" id="1606542"/>
    <lineage>
        <taxon>Eukaryota</taxon>
        <taxon>Sar</taxon>
        <taxon>Stramenopiles</taxon>
        <taxon>Ochrophyta</taxon>
        <taxon>Bolidophyceae</taxon>
        <taxon>Parmales</taxon>
        <taxon>Triparmaceae</taxon>
        <taxon>Triparma</taxon>
    </lineage>
</organism>
<gene>
    <name evidence="2" type="ORF">TrVE_jg4829</name>
</gene>
<dbReference type="AlphaFoldDB" id="A0A9W7BTF5"/>
<proteinExistence type="predicted"/>
<dbReference type="Gene3D" id="1.25.40.10">
    <property type="entry name" value="Tetratricopeptide repeat domain"/>
    <property type="match status" value="1"/>
</dbReference>
<name>A0A9W7BTF5_9STRA</name>
<feature type="compositionally biased region" description="Pro residues" evidence="1">
    <location>
        <begin position="165"/>
        <end position="185"/>
    </location>
</feature>
<evidence type="ECO:0000256" key="1">
    <source>
        <dbReference type="SAM" id="MobiDB-lite"/>
    </source>
</evidence>
<reference evidence="3" key="1">
    <citation type="journal article" date="2023" name="Commun. Biol.">
        <title>Genome analysis of Parmales, the sister group of diatoms, reveals the evolutionary specialization of diatoms from phago-mixotrophs to photoautotrophs.</title>
        <authorList>
            <person name="Ban H."/>
            <person name="Sato S."/>
            <person name="Yoshikawa S."/>
            <person name="Yamada K."/>
            <person name="Nakamura Y."/>
            <person name="Ichinomiya M."/>
            <person name="Sato N."/>
            <person name="Blanc-Mathieu R."/>
            <person name="Endo H."/>
            <person name="Kuwata A."/>
            <person name="Ogata H."/>
        </authorList>
    </citation>
    <scope>NUCLEOTIDE SEQUENCE [LARGE SCALE GENOMIC DNA]</scope>
    <source>
        <strain evidence="3">NIES 3699</strain>
    </source>
</reference>
<feature type="region of interest" description="Disordered" evidence="1">
    <location>
        <begin position="245"/>
        <end position="268"/>
    </location>
</feature>
<keyword evidence="3" id="KW-1185">Reference proteome</keyword>
<evidence type="ECO:0000313" key="2">
    <source>
        <dbReference type="EMBL" id="GMH96171.1"/>
    </source>
</evidence>
<dbReference type="PANTHER" id="PTHR46014:SF1">
    <property type="entry name" value="TETRATRICOPEPTIDE REPEAT PROTEIN 1"/>
    <property type="match status" value="1"/>
</dbReference>
<feature type="compositionally biased region" description="Polar residues" evidence="1">
    <location>
        <begin position="31"/>
        <end position="49"/>
    </location>
</feature>
<comment type="caution">
    <text evidence="2">The sequence shown here is derived from an EMBL/GenBank/DDBJ whole genome shotgun (WGS) entry which is preliminary data.</text>
</comment>
<protein>
    <recommendedName>
        <fullName evidence="4">Tetratricopeptide repeat protein 1</fullName>
    </recommendedName>
</protein>
<feature type="compositionally biased region" description="Low complexity" evidence="1">
    <location>
        <begin position="245"/>
        <end position="260"/>
    </location>
</feature>
<evidence type="ECO:0000313" key="3">
    <source>
        <dbReference type="Proteomes" id="UP001165160"/>
    </source>
</evidence>
<accession>A0A9W7BTF5</accession>
<feature type="compositionally biased region" description="Basic and acidic residues" evidence="1">
    <location>
        <begin position="134"/>
        <end position="163"/>
    </location>
</feature>
<dbReference type="Proteomes" id="UP001165160">
    <property type="component" value="Unassembled WGS sequence"/>
</dbReference>
<sequence>MSEFASEGFDISGSTTNSSSGVIHEIGGSVSLEQNVPPSVQNVSTNVSTHNEDEDSDKPLHAKLKTEGNGLFKKEDYLGALELYMKAIEECESACESACTASNSTASSNPTASNPTYAYNSNLLLVIEEREKAEREEKARIRRAKEEEERRIEKEARMRERGETPPTPPTKPPLEPPTPTPIPYPPQEYRSLLSTYHNNAAACLLPLGRLSECLENCSIALAYDPLYIKAYIRRAKVLEKMPQESSSPWDAAGSSSADSSTPPPSIGDFEGALADVKKAIELLSSKQQRTKPEQRTLQALNLDSKRLQKIVDERMEKMKAETMGKLKDLGNSLLSNFGLSLDNFSATQDPNTGGYSIGFNNK</sequence>
<evidence type="ECO:0008006" key="4">
    <source>
        <dbReference type="Google" id="ProtNLM"/>
    </source>
</evidence>
<feature type="region of interest" description="Disordered" evidence="1">
    <location>
        <begin position="1"/>
        <end position="61"/>
    </location>
</feature>
<feature type="region of interest" description="Disordered" evidence="1">
    <location>
        <begin position="134"/>
        <end position="185"/>
    </location>
</feature>
<feature type="compositionally biased region" description="Polar residues" evidence="1">
    <location>
        <begin position="12"/>
        <end position="21"/>
    </location>
</feature>
<dbReference type="EMBL" id="BRXX01000179">
    <property type="protein sequence ID" value="GMH96171.1"/>
    <property type="molecule type" value="Genomic_DNA"/>
</dbReference>
<dbReference type="InterPro" id="IPR052769">
    <property type="entry name" value="TPR_domain_protein"/>
</dbReference>
<dbReference type="InterPro" id="IPR011990">
    <property type="entry name" value="TPR-like_helical_dom_sf"/>
</dbReference>
<dbReference type="PANTHER" id="PTHR46014">
    <property type="entry name" value="TETRATRICOPEPTIDE REPEAT PROTEIN 1"/>
    <property type="match status" value="1"/>
</dbReference>